<dbReference type="AlphaFoldDB" id="K0R9E8"/>
<dbReference type="OrthoDB" id="5204190at2759"/>
<keyword evidence="4" id="KW-1185">Reference proteome</keyword>
<dbReference type="EMBL" id="AGNL01044525">
    <property type="protein sequence ID" value="EJK49690.1"/>
    <property type="molecule type" value="Genomic_DNA"/>
</dbReference>
<evidence type="ECO:0000256" key="1">
    <source>
        <dbReference type="PROSITE-ProRule" id="PRU00117"/>
    </source>
</evidence>
<evidence type="ECO:0000259" key="2">
    <source>
        <dbReference type="SMART" id="SM00322"/>
    </source>
</evidence>
<dbReference type="CDD" id="cd00105">
    <property type="entry name" value="KH-I"/>
    <property type="match status" value="1"/>
</dbReference>
<dbReference type="GO" id="GO:0003723">
    <property type="term" value="F:RNA binding"/>
    <property type="evidence" value="ECO:0007669"/>
    <property type="project" value="UniProtKB-UniRule"/>
</dbReference>
<feature type="domain" description="K Homology" evidence="2">
    <location>
        <begin position="95"/>
        <end position="165"/>
    </location>
</feature>
<dbReference type="PROSITE" id="PS50084">
    <property type="entry name" value="KH_TYPE_1"/>
    <property type="match status" value="1"/>
</dbReference>
<evidence type="ECO:0000313" key="3">
    <source>
        <dbReference type="EMBL" id="EJK49690.1"/>
    </source>
</evidence>
<dbReference type="InterPro" id="IPR004087">
    <property type="entry name" value="KH_dom"/>
</dbReference>
<evidence type="ECO:0000313" key="4">
    <source>
        <dbReference type="Proteomes" id="UP000266841"/>
    </source>
</evidence>
<dbReference type="SMART" id="SM00322">
    <property type="entry name" value="KH"/>
    <property type="match status" value="1"/>
</dbReference>
<accession>K0R9E8</accession>
<dbReference type="Gene3D" id="3.30.1370.10">
    <property type="entry name" value="K Homology domain, type 1"/>
    <property type="match status" value="1"/>
</dbReference>
<dbReference type="InterPro" id="IPR036612">
    <property type="entry name" value="KH_dom_type_1_sf"/>
</dbReference>
<name>K0R9E8_THAOC</name>
<gene>
    <name evidence="3" type="ORF">THAOC_31412</name>
</gene>
<dbReference type="Pfam" id="PF00013">
    <property type="entry name" value="KH_1"/>
    <property type="match status" value="1"/>
</dbReference>
<dbReference type="Proteomes" id="UP000266841">
    <property type="component" value="Unassembled WGS sequence"/>
</dbReference>
<sequence>MDSMEVLRRMLAREKNGVEPLVTPRSYNLATFAHPPASLPPAFTPASPAISVRSHGMGLLPSDLFNTPSDMPLYNEGSTGFANRQHRQLADETGEAETVTISFPQTKLERIVDPHGIIVNDIQKRSQCDISVKEDRQEGQDCDIIITGPREGVQMARQMIKEIEMGVHYSYNAAGGGYANHGYYSFNPYHYVDHTYTQHYDFYACSGIPGYSYRPDSYYQRGATYYHSDNQVTPEK</sequence>
<dbReference type="SUPFAM" id="SSF54791">
    <property type="entry name" value="Eukaryotic type KH-domain (KH-domain type I)"/>
    <property type="match status" value="1"/>
</dbReference>
<comment type="caution">
    <text evidence="3">The sequence shown here is derived from an EMBL/GenBank/DDBJ whole genome shotgun (WGS) entry which is preliminary data.</text>
</comment>
<dbReference type="InterPro" id="IPR004088">
    <property type="entry name" value="KH_dom_type_1"/>
</dbReference>
<organism evidence="3 4">
    <name type="scientific">Thalassiosira oceanica</name>
    <name type="common">Marine diatom</name>
    <dbReference type="NCBI Taxonomy" id="159749"/>
    <lineage>
        <taxon>Eukaryota</taxon>
        <taxon>Sar</taxon>
        <taxon>Stramenopiles</taxon>
        <taxon>Ochrophyta</taxon>
        <taxon>Bacillariophyta</taxon>
        <taxon>Coscinodiscophyceae</taxon>
        <taxon>Thalassiosirophycidae</taxon>
        <taxon>Thalassiosirales</taxon>
        <taxon>Thalassiosiraceae</taxon>
        <taxon>Thalassiosira</taxon>
    </lineage>
</organism>
<reference evidence="3 4" key="1">
    <citation type="journal article" date="2012" name="Genome Biol.">
        <title>Genome and low-iron response of an oceanic diatom adapted to chronic iron limitation.</title>
        <authorList>
            <person name="Lommer M."/>
            <person name="Specht M."/>
            <person name="Roy A.S."/>
            <person name="Kraemer L."/>
            <person name="Andreson R."/>
            <person name="Gutowska M.A."/>
            <person name="Wolf J."/>
            <person name="Bergner S.V."/>
            <person name="Schilhabel M.B."/>
            <person name="Klostermeier U.C."/>
            <person name="Beiko R.G."/>
            <person name="Rosenstiel P."/>
            <person name="Hippler M."/>
            <person name="Laroche J."/>
        </authorList>
    </citation>
    <scope>NUCLEOTIDE SEQUENCE [LARGE SCALE GENOMIC DNA]</scope>
    <source>
        <strain evidence="3 4">CCMP1005</strain>
    </source>
</reference>
<keyword evidence="1" id="KW-0694">RNA-binding</keyword>
<proteinExistence type="predicted"/>
<protein>
    <recommendedName>
        <fullName evidence="2">K Homology domain-containing protein</fullName>
    </recommendedName>
</protein>